<proteinExistence type="predicted"/>
<feature type="compositionally biased region" description="Low complexity" evidence="1">
    <location>
        <begin position="172"/>
        <end position="192"/>
    </location>
</feature>
<feature type="region of interest" description="Disordered" evidence="1">
    <location>
        <begin position="158"/>
        <end position="192"/>
    </location>
</feature>
<protein>
    <submittedName>
        <fullName evidence="2">SWI5-dependent HO expression protein 3</fullName>
    </submittedName>
</protein>
<sequence length="205" mass="21884">MTSSHASVRSASEAASVSSIPEMVPWGGASYCVDIRRSNLDAMRRVTKDVEWVNLFLDGVFAEDPSIIPHLRAKKTKNSNENTIVIPSQTMAIAKDEYRKWLLEQGVVGLDADRRVRNFGGKFGDVCTDRSGPRSFASKIRRRLGAGENVADLVAAQEERKRRRSAPLCSNPSAASPSTASPSAPSASCIPAAAPSASCIPAAAP</sequence>
<keyword evidence="3" id="KW-1185">Reference proteome</keyword>
<gene>
    <name evidence="2" type="ORF">KUF71_002568</name>
</gene>
<accession>A0AAE1HN33</accession>
<dbReference type="EMBL" id="JAHWGI010001169">
    <property type="protein sequence ID" value="KAK3924297.1"/>
    <property type="molecule type" value="Genomic_DNA"/>
</dbReference>
<reference evidence="2" key="2">
    <citation type="journal article" date="2023" name="BMC Genomics">
        <title>Pest status, molecular evolution, and epigenetic factors derived from the genome assembly of Frankliniella fusca, a thysanopteran phytovirus vector.</title>
        <authorList>
            <person name="Catto M.A."/>
            <person name="Labadie P.E."/>
            <person name="Jacobson A.L."/>
            <person name="Kennedy G.G."/>
            <person name="Srinivasan R."/>
            <person name="Hunt B.G."/>
        </authorList>
    </citation>
    <scope>NUCLEOTIDE SEQUENCE</scope>
    <source>
        <strain evidence="2">PL_HMW_Pooled</strain>
    </source>
</reference>
<evidence type="ECO:0000313" key="2">
    <source>
        <dbReference type="EMBL" id="KAK3924297.1"/>
    </source>
</evidence>
<evidence type="ECO:0000313" key="3">
    <source>
        <dbReference type="Proteomes" id="UP001219518"/>
    </source>
</evidence>
<feature type="non-terminal residue" evidence="2">
    <location>
        <position position="205"/>
    </location>
</feature>
<dbReference type="Proteomes" id="UP001219518">
    <property type="component" value="Unassembled WGS sequence"/>
</dbReference>
<name>A0AAE1HN33_9NEOP</name>
<comment type="caution">
    <text evidence="2">The sequence shown here is derived from an EMBL/GenBank/DDBJ whole genome shotgun (WGS) entry which is preliminary data.</text>
</comment>
<organism evidence="2 3">
    <name type="scientific">Frankliniella fusca</name>
    <dbReference type="NCBI Taxonomy" id="407009"/>
    <lineage>
        <taxon>Eukaryota</taxon>
        <taxon>Metazoa</taxon>
        <taxon>Ecdysozoa</taxon>
        <taxon>Arthropoda</taxon>
        <taxon>Hexapoda</taxon>
        <taxon>Insecta</taxon>
        <taxon>Pterygota</taxon>
        <taxon>Neoptera</taxon>
        <taxon>Paraneoptera</taxon>
        <taxon>Thysanoptera</taxon>
        <taxon>Terebrantia</taxon>
        <taxon>Thripoidea</taxon>
        <taxon>Thripidae</taxon>
        <taxon>Frankliniella</taxon>
    </lineage>
</organism>
<evidence type="ECO:0000256" key="1">
    <source>
        <dbReference type="SAM" id="MobiDB-lite"/>
    </source>
</evidence>
<dbReference type="AlphaFoldDB" id="A0AAE1HN33"/>
<reference evidence="2" key="1">
    <citation type="submission" date="2021-07" db="EMBL/GenBank/DDBJ databases">
        <authorList>
            <person name="Catto M.A."/>
            <person name="Jacobson A."/>
            <person name="Kennedy G."/>
            <person name="Labadie P."/>
            <person name="Hunt B.G."/>
            <person name="Srinivasan R."/>
        </authorList>
    </citation>
    <scope>NUCLEOTIDE SEQUENCE</scope>
    <source>
        <strain evidence="2">PL_HMW_Pooled</strain>
        <tissue evidence="2">Head</tissue>
    </source>
</reference>